<dbReference type="InterPro" id="IPR003148">
    <property type="entry name" value="RCK_N"/>
</dbReference>
<dbReference type="EMBL" id="VLJT01000001">
    <property type="protein sequence ID" value="TWH25157.1"/>
    <property type="molecule type" value="Genomic_DNA"/>
</dbReference>
<gene>
    <name evidence="3" type="ORF">L618_000100006130</name>
</gene>
<dbReference type="InterPro" id="IPR036291">
    <property type="entry name" value="NAD(P)-bd_dom_sf"/>
</dbReference>
<dbReference type="PANTHER" id="PTHR43833:SF11">
    <property type="entry name" value="VOLTAGE-GATED POTASSIUM CHANNEL KCH"/>
    <property type="match status" value="1"/>
</dbReference>
<name>A0A562ET68_RHORH</name>
<evidence type="ECO:0000313" key="3">
    <source>
        <dbReference type="EMBL" id="TWH25157.1"/>
    </source>
</evidence>
<sequence>MIGVGPMSPFVVIGASNVARLVCASLTQRHFDVVHLDAPDDPELLQITQHDPAGVAVVTHDDAVAVRYALAIAHISPHTPMVVTVFDRTIANQLTRLIPHCQVTSPADLATPSLAGPCIAATIDAAHTAPDGTTRVLRQSAHGDQPTWQPLPHSRTSRIRRRFVHSVGTLRSHDAGTRMLLTGLIGLLAILLIDWIWLTVGKGHHWVESLKEAVQVVATVGPAPASYGDHTYDVFAALAMLAAIVFTAMFTAGIIERLLGTSLIGLIGQRVLPRRNHVIVVGLGQVGLRLCLELRKLGIPVVAIERDDRARNLRLARALNIPTIVGHGTDRTLLERARLDRARCLAAVGSDDRDNIAVSVAAHGVHSDARLVLRAGEHEALTDTGSLLPLGITRNVATLSATFVVARLLGLDAHRVVVANDTIHLELDGSFEQFVLAARHHCPHVTGTDAHYPSFEVRLRRAPSRQRTSTWHESGADRQ</sequence>
<keyword evidence="1" id="KW-1133">Transmembrane helix</keyword>
<evidence type="ECO:0000256" key="1">
    <source>
        <dbReference type="SAM" id="Phobius"/>
    </source>
</evidence>
<dbReference type="PROSITE" id="PS51201">
    <property type="entry name" value="RCK_N"/>
    <property type="match status" value="1"/>
</dbReference>
<dbReference type="InterPro" id="IPR050721">
    <property type="entry name" value="Trk_Ktr_HKT_K-transport"/>
</dbReference>
<evidence type="ECO:0000259" key="2">
    <source>
        <dbReference type="PROSITE" id="PS51201"/>
    </source>
</evidence>
<feature type="domain" description="RCK N-terminal" evidence="2">
    <location>
        <begin position="275"/>
        <end position="405"/>
    </location>
</feature>
<dbReference type="SUPFAM" id="SSF51735">
    <property type="entry name" value="NAD(P)-binding Rossmann-fold domains"/>
    <property type="match status" value="2"/>
</dbReference>
<dbReference type="Proteomes" id="UP000317573">
    <property type="component" value="Unassembled WGS sequence"/>
</dbReference>
<feature type="transmembrane region" description="Helical" evidence="1">
    <location>
        <begin position="179"/>
        <end position="198"/>
    </location>
</feature>
<reference evidence="3 4" key="1">
    <citation type="submission" date="2019-07" db="EMBL/GenBank/DDBJ databases">
        <title>Genome sequencing of lignin-degrading bacterial isolates.</title>
        <authorList>
            <person name="Gladden J."/>
        </authorList>
    </citation>
    <scope>NUCLEOTIDE SEQUENCE [LARGE SCALE GENOMIC DNA]</scope>
    <source>
        <strain evidence="3 4">J45</strain>
    </source>
</reference>
<dbReference type="Pfam" id="PF02254">
    <property type="entry name" value="TrkA_N"/>
    <property type="match status" value="1"/>
</dbReference>
<proteinExistence type="predicted"/>
<dbReference type="GO" id="GO:0006813">
    <property type="term" value="P:potassium ion transport"/>
    <property type="evidence" value="ECO:0007669"/>
    <property type="project" value="InterPro"/>
</dbReference>
<comment type="caution">
    <text evidence="3">The sequence shown here is derived from an EMBL/GenBank/DDBJ whole genome shotgun (WGS) entry which is preliminary data.</text>
</comment>
<keyword evidence="1" id="KW-0812">Transmembrane</keyword>
<evidence type="ECO:0000313" key="4">
    <source>
        <dbReference type="Proteomes" id="UP000317573"/>
    </source>
</evidence>
<dbReference type="Gene3D" id="3.40.50.720">
    <property type="entry name" value="NAD(P)-binding Rossmann-like Domain"/>
    <property type="match status" value="2"/>
</dbReference>
<accession>A0A562ET68</accession>
<protein>
    <submittedName>
        <fullName evidence="3">K+ transport systems, NAD-binding component</fullName>
    </submittedName>
</protein>
<keyword evidence="1" id="KW-0472">Membrane</keyword>
<dbReference type="AlphaFoldDB" id="A0A562ET68"/>
<feature type="transmembrane region" description="Helical" evidence="1">
    <location>
        <begin position="234"/>
        <end position="255"/>
    </location>
</feature>
<organism evidence="3 4">
    <name type="scientific">Rhodococcus rhodochrous J45</name>
    <dbReference type="NCBI Taxonomy" id="935266"/>
    <lineage>
        <taxon>Bacteria</taxon>
        <taxon>Bacillati</taxon>
        <taxon>Actinomycetota</taxon>
        <taxon>Actinomycetes</taxon>
        <taxon>Mycobacteriales</taxon>
        <taxon>Nocardiaceae</taxon>
        <taxon>Rhodococcus</taxon>
    </lineage>
</organism>
<dbReference type="PANTHER" id="PTHR43833">
    <property type="entry name" value="POTASSIUM CHANNEL PROTEIN 2-RELATED-RELATED"/>
    <property type="match status" value="1"/>
</dbReference>